<name>A0ABV8SE04_9BACL</name>
<dbReference type="Proteomes" id="UP001595755">
    <property type="component" value="Unassembled WGS sequence"/>
</dbReference>
<evidence type="ECO:0000256" key="1">
    <source>
        <dbReference type="SAM" id="MobiDB-lite"/>
    </source>
</evidence>
<organism evidence="2 3">
    <name type="scientific">Cohnella boryungensis</name>
    <dbReference type="NCBI Taxonomy" id="768479"/>
    <lineage>
        <taxon>Bacteria</taxon>
        <taxon>Bacillati</taxon>
        <taxon>Bacillota</taxon>
        <taxon>Bacilli</taxon>
        <taxon>Bacillales</taxon>
        <taxon>Paenibacillaceae</taxon>
        <taxon>Cohnella</taxon>
    </lineage>
</organism>
<protein>
    <submittedName>
        <fullName evidence="2">Uncharacterized protein</fullName>
    </submittedName>
</protein>
<keyword evidence="3" id="KW-1185">Reference proteome</keyword>
<evidence type="ECO:0000313" key="2">
    <source>
        <dbReference type="EMBL" id="MFC4305788.1"/>
    </source>
</evidence>
<comment type="caution">
    <text evidence="2">The sequence shown here is derived from an EMBL/GenBank/DDBJ whole genome shotgun (WGS) entry which is preliminary data.</text>
</comment>
<feature type="region of interest" description="Disordered" evidence="1">
    <location>
        <begin position="1"/>
        <end position="36"/>
    </location>
</feature>
<proteinExistence type="predicted"/>
<gene>
    <name evidence="2" type="ORF">ACFO1S_20365</name>
</gene>
<dbReference type="EMBL" id="JBHSED010000040">
    <property type="protein sequence ID" value="MFC4305788.1"/>
    <property type="molecule type" value="Genomic_DNA"/>
</dbReference>
<sequence>MSDDKKPFSDPRWNDTSKPKVIGHFDRTDEERATDKKKFREHLKKIGVLKE</sequence>
<dbReference type="RefSeq" id="WP_204601363.1">
    <property type="nucleotide sequence ID" value="NZ_JBHSED010000040.1"/>
</dbReference>
<accession>A0ABV8SE04</accession>
<reference evidence="3" key="1">
    <citation type="journal article" date="2019" name="Int. J. Syst. Evol. Microbiol.">
        <title>The Global Catalogue of Microorganisms (GCM) 10K type strain sequencing project: providing services to taxonomists for standard genome sequencing and annotation.</title>
        <authorList>
            <consortium name="The Broad Institute Genomics Platform"/>
            <consortium name="The Broad Institute Genome Sequencing Center for Infectious Disease"/>
            <person name="Wu L."/>
            <person name="Ma J."/>
        </authorList>
    </citation>
    <scope>NUCLEOTIDE SEQUENCE [LARGE SCALE GENOMIC DNA]</scope>
    <source>
        <strain evidence="3">CGMCC 4.1641</strain>
    </source>
</reference>
<evidence type="ECO:0000313" key="3">
    <source>
        <dbReference type="Proteomes" id="UP001595755"/>
    </source>
</evidence>